<dbReference type="InterPro" id="IPR039422">
    <property type="entry name" value="MarR/SlyA-like"/>
</dbReference>
<comment type="caution">
    <text evidence="5">The sequence shown here is derived from an EMBL/GenBank/DDBJ whole genome shotgun (WGS) entry which is preliminary data.</text>
</comment>
<gene>
    <name evidence="5" type="ORF">ABC974_03940</name>
</gene>
<dbReference type="RefSeq" id="WP_343890777.1">
    <property type="nucleotide sequence ID" value="NZ_BAAAEH010000035.1"/>
</dbReference>
<dbReference type="Gene3D" id="1.10.10.10">
    <property type="entry name" value="Winged helix-like DNA-binding domain superfamily/Winged helix DNA-binding domain"/>
    <property type="match status" value="1"/>
</dbReference>
<dbReference type="InterPro" id="IPR000835">
    <property type="entry name" value="HTH_MarR-typ"/>
</dbReference>
<dbReference type="Pfam" id="PF12802">
    <property type="entry name" value="MarR_2"/>
    <property type="match status" value="1"/>
</dbReference>
<keyword evidence="3" id="KW-0804">Transcription</keyword>
<evidence type="ECO:0000256" key="2">
    <source>
        <dbReference type="ARBA" id="ARBA00023125"/>
    </source>
</evidence>
<accession>A0ABU9XYZ6</accession>
<dbReference type="PROSITE" id="PS50995">
    <property type="entry name" value="HTH_MARR_2"/>
    <property type="match status" value="1"/>
</dbReference>
<dbReference type="InterPro" id="IPR036390">
    <property type="entry name" value="WH_DNA-bd_sf"/>
</dbReference>
<evidence type="ECO:0000256" key="1">
    <source>
        <dbReference type="ARBA" id="ARBA00023015"/>
    </source>
</evidence>
<evidence type="ECO:0000259" key="4">
    <source>
        <dbReference type="PROSITE" id="PS50995"/>
    </source>
</evidence>
<dbReference type="PRINTS" id="PR00598">
    <property type="entry name" value="HTHMARR"/>
</dbReference>
<evidence type="ECO:0000313" key="6">
    <source>
        <dbReference type="Proteomes" id="UP001419910"/>
    </source>
</evidence>
<reference evidence="5 6" key="1">
    <citation type="submission" date="2024-05" db="EMBL/GenBank/DDBJ databases">
        <authorList>
            <person name="Liu Q."/>
            <person name="Xin Y.-H."/>
        </authorList>
    </citation>
    <scope>NUCLEOTIDE SEQUENCE [LARGE SCALE GENOMIC DNA]</scope>
    <source>
        <strain evidence="5 6">CGMCC 1.10181</strain>
    </source>
</reference>
<dbReference type="PANTHER" id="PTHR33164">
    <property type="entry name" value="TRANSCRIPTIONAL REGULATOR, MARR FAMILY"/>
    <property type="match status" value="1"/>
</dbReference>
<dbReference type="PANTHER" id="PTHR33164:SF64">
    <property type="entry name" value="TRANSCRIPTIONAL REGULATOR SLYA"/>
    <property type="match status" value="1"/>
</dbReference>
<proteinExistence type="predicted"/>
<dbReference type="PROSITE" id="PS01117">
    <property type="entry name" value="HTH_MARR_1"/>
    <property type="match status" value="1"/>
</dbReference>
<evidence type="ECO:0000313" key="5">
    <source>
        <dbReference type="EMBL" id="MEN2788766.1"/>
    </source>
</evidence>
<keyword evidence="2" id="KW-0238">DNA-binding</keyword>
<keyword evidence="1" id="KW-0805">Transcription regulation</keyword>
<dbReference type="EMBL" id="JBDIME010000002">
    <property type="protein sequence ID" value="MEN2788766.1"/>
    <property type="molecule type" value="Genomic_DNA"/>
</dbReference>
<dbReference type="InterPro" id="IPR036388">
    <property type="entry name" value="WH-like_DNA-bd_sf"/>
</dbReference>
<organism evidence="5 6">
    <name type="scientific">Sphingomonas oligophenolica</name>
    <dbReference type="NCBI Taxonomy" id="301154"/>
    <lineage>
        <taxon>Bacteria</taxon>
        <taxon>Pseudomonadati</taxon>
        <taxon>Pseudomonadota</taxon>
        <taxon>Alphaproteobacteria</taxon>
        <taxon>Sphingomonadales</taxon>
        <taxon>Sphingomonadaceae</taxon>
        <taxon>Sphingomonas</taxon>
    </lineage>
</organism>
<dbReference type="SMART" id="SM00347">
    <property type="entry name" value="HTH_MARR"/>
    <property type="match status" value="1"/>
</dbReference>
<protein>
    <submittedName>
        <fullName evidence="5">MarR family transcriptional regulator</fullName>
    </submittedName>
</protein>
<evidence type="ECO:0000256" key="3">
    <source>
        <dbReference type="ARBA" id="ARBA00023163"/>
    </source>
</evidence>
<sequence length="176" mass="20538">MKDSEPERSIWDESGFERFATHYHDFYPAETREDLEFRLTRRLILVSRWWTTLIDEAIKRETGQSRARWQTLFVIAFSGESTTTMMLSERLGVQWPSLVRMLNQLEADGLITRDDNPDDRRSRLISLTSEGRQIIRKVKPVLDRTRHGVLEHVSDDDLRKAIQLLGVIPEGSGKKL</sequence>
<dbReference type="InterPro" id="IPR023187">
    <property type="entry name" value="Tscrpt_reg_MarR-type_CS"/>
</dbReference>
<feature type="domain" description="HTH marR-type" evidence="4">
    <location>
        <begin position="36"/>
        <end position="170"/>
    </location>
</feature>
<name>A0ABU9XYZ6_9SPHN</name>
<dbReference type="Proteomes" id="UP001419910">
    <property type="component" value="Unassembled WGS sequence"/>
</dbReference>
<keyword evidence="6" id="KW-1185">Reference proteome</keyword>
<dbReference type="SUPFAM" id="SSF46785">
    <property type="entry name" value="Winged helix' DNA-binding domain"/>
    <property type="match status" value="1"/>
</dbReference>